<protein>
    <recommendedName>
        <fullName evidence="4">Chemotaxis protein</fullName>
    </recommendedName>
</protein>
<keyword evidence="1" id="KW-0812">Transmembrane</keyword>
<dbReference type="Proteomes" id="UP001063475">
    <property type="component" value="Unassembled WGS sequence"/>
</dbReference>
<evidence type="ECO:0008006" key="4">
    <source>
        <dbReference type="Google" id="ProtNLM"/>
    </source>
</evidence>
<evidence type="ECO:0000313" key="2">
    <source>
        <dbReference type="EMBL" id="MCV2224254.1"/>
    </source>
</evidence>
<accession>A0ABT2XZY1</accession>
<feature type="transmembrane region" description="Helical" evidence="1">
    <location>
        <begin position="38"/>
        <end position="57"/>
    </location>
</feature>
<keyword evidence="3" id="KW-1185">Reference proteome</keyword>
<organism evidence="2 3">
    <name type="scientific">Pseudomonas mercuritolerans</name>
    <dbReference type="NCBI Taxonomy" id="2951809"/>
    <lineage>
        <taxon>Bacteria</taxon>
        <taxon>Pseudomonadati</taxon>
        <taxon>Pseudomonadota</taxon>
        <taxon>Gammaproteobacteria</taxon>
        <taxon>Pseudomonadales</taxon>
        <taxon>Pseudomonadaceae</taxon>
        <taxon>Pseudomonas</taxon>
    </lineage>
</organism>
<evidence type="ECO:0000256" key="1">
    <source>
        <dbReference type="SAM" id="Phobius"/>
    </source>
</evidence>
<reference evidence="2" key="1">
    <citation type="submission" date="2022-06" db="EMBL/GenBank/DDBJ databases">
        <title>De novo draft assembly of the Pseudomonas mercurotoleraris sp. nov., isolated from the plants rhizosphere.</title>
        <authorList>
            <person name="Robas M."/>
            <person name="Gonzalez D."/>
            <person name="Fernandez V.M."/>
            <person name="Luna L."/>
            <person name="Provanza A."/>
            <person name="Jimenez P.A."/>
        </authorList>
    </citation>
    <scope>NUCLEOTIDE SEQUENCE</scope>
    <source>
        <strain evidence="2">SAICEUPSM</strain>
    </source>
</reference>
<keyword evidence="1" id="KW-0472">Membrane</keyword>
<dbReference type="EMBL" id="JAMSHA010000008">
    <property type="protein sequence ID" value="MCV2224254.1"/>
    <property type="molecule type" value="Genomic_DNA"/>
</dbReference>
<name>A0ABT2XZY1_9PSED</name>
<sequence>MESASASNTSWLGATLAISAFIFGLVGVAALVWQDKTILLAIAAGASFTLAVGLWVITHKQSKRISELEIDLKESRRQAGEWSATSNSISVAIRSMYELAALTPEAPARRVRPRNQDDQNDNE</sequence>
<evidence type="ECO:0000313" key="3">
    <source>
        <dbReference type="Proteomes" id="UP001063475"/>
    </source>
</evidence>
<comment type="caution">
    <text evidence="2">The sequence shown here is derived from an EMBL/GenBank/DDBJ whole genome shotgun (WGS) entry which is preliminary data.</text>
</comment>
<gene>
    <name evidence="2" type="ORF">ND528_22085</name>
</gene>
<dbReference type="RefSeq" id="WP_139217356.1">
    <property type="nucleotide sequence ID" value="NZ_JAMSHA010000008.1"/>
</dbReference>
<feature type="transmembrane region" description="Helical" evidence="1">
    <location>
        <begin position="12"/>
        <end position="32"/>
    </location>
</feature>
<keyword evidence="1" id="KW-1133">Transmembrane helix</keyword>
<proteinExistence type="predicted"/>